<feature type="domain" description="Glycosyl transferase family 28 C-terminal" evidence="1">
    <location>
        <begin position="254"/>
        <end position="320"/>
    </location>
</feature>
<dbReference type="PANTHER" id="PTHR38134">
    <property type="entry name" value="SLR1395 PROTEIN"/>
    <property type="match status" value="1"/>
</dbReference>
<dbReference type="Pfam" id="PF04101">
    <property type="entry name" value="Glyco_tran_28_C"/>
    <property type="match status" value="1"/>
</dbReference>
<dbReference type="Gene3D" id="3.40.50.2000">
    <property type="entry name" value="Glycogen Phosphorylase B"/>
    <property type="match status" value="1"/>
</dbReference>
<evidence type="ECO:0000313" key="2">
    <source>
        <dbReference type="EMBL" id="MDN4523956.1"/>
    </source>
</evidence>
<sequence>MKTIAYYISEYGFGHATRSIALMREILKAEELRVVVCTSFSLEFIRESMVEFGERVVYHGVATDVGYILQKDSLQLDKDTLNKACHDYLMDSDELAKQEIEYLTPLYVGCILSDIVPIAFEIGDRMNIPTVGISNFTWWSAYEGVVDSSLNDEFRAMYEKMDHFIQLAGSKEPEFGRKSNEQFGFFCRESDDREVQRLRHQLNPFGEKKIVFIPIGMKIELNMADWPLWNNEDCVFVVSSHMDIEHPNVVKVPAEYTEVQNYVAAADLVISKAGWGTVSEAVVHQKPLLIIEREEMNEDRNTINFLVGNNWCRLIFWKMLERNRNLFNSGTHLKYYEKSELLGIVHCVLSMINIKVSY</sequence>
<dbReference type="InterPro" id="IPR007235">
    <property type="entry name" value="Glyco_trans_28_C"/>
</dbReference>
<organism evidence="2 3">
    <name type="scientific">Fictibacillus fluitans</name>
    <dbReference type="NCBI Taxonomy" id="3058422"/>
    <lineage>
        <taxon>Bacteria</taxon>
        <taxon>Bacillati</taxon>
        <taxon>Bacillota</taxon>
        <taxon>Bacilli</taxon>
        <taxon>Bacillales</taxon>
        <taxon>Fictibacillaceae</taxon>
        <taxon>Fictibacillus</taxon>
    </lineage>
</organism>
<comment type="caution">
    <text evidence="2">The sequence shown here is derived from an EMBL/GenBank/DDBJ whole genome shotgun (WGS) entry which is preliminary data.</text>
</comment>
<proteinExistence type="predicted"/>
<dbReference type="PANTHER" id="PTHR38134:SF2">
    <property type="entry name" value="GALACTOKINASE"/>
    <property type="match status" value="1"/>
</dbReference>
<evidence type="ECO:0000259" key="1">
    <source>
        <dbReference type="Pfam" id="PF04101"/>
    </source>
</evidence>
<accession>A0ABT8HT60</accession>
<dbReference type="SUPFAM" id="SSF53756">
    <property type="entry name" value="UDP-Glycosyltransferase/glycogen phosphorylase"/>
    <property type="match status" value="1"/>
</dbReference>
<keyword evidence="3" id="KW-1185">Reference proteome</keyword>
<dbReference type="InterPro" id="IPR053205">
    <property type="entry name" value="GHMP_kinase_L-arabinokinase"/>
</dbReference>
<dbReference type="Proteomes" id="UP001172721">
    <property type="component" value="Unassembled WGS sequence"/>
</dbReference>
<dbReference type="EMBL" id="JAUHTR010000002">
    <property type="protein sequence ID" value="MDN4523956.1"/>
    <property type="molecule type" value="Genomic_DNA"/>
</dbReference>
<protein>
    <submittedName>
        <fullName evidence="2">Glycosyltransferase</fullName>
    </submittedName>
</protein>
<name>A0ABT8HT60_9BACL</name>
<dbReference type="RefSeq" id="WP_301165012.1">
    <property type="nucleotide sequence ID" value="NZ_JAUHTR010000002.1"/>
</dbReference>
<reference evidence="2" key="1">
    <citation type="submission" date="2023-07" db="EMBL/GenBank/DDBJ databases">
        <title>Fictibacillus sp. isolated from freshwater pond.</title>
        <authorList>
            <person name="Kirdat K."/>
            <person name="Bhat A."/>
            <person name="Mourya A."/>
            <person name="Yadav A."/>
        </authorList>
    </citation>
    <scope>NUCLEOTIDE SEQUENCE</scope>
    <source>
        <strain evidence="2">NE201</strain>
    </source>
</reference>
<gene>
    <name evidence="2" type="ORF">QYB97_05690</name>
</gene>
<evidence type="ECO:0000313" key="3">
    <source>
        <dbReference type="Proteomes" id="UP001172721"/>
    </source>
</evidence>